<dbReference type="Proteomes" id="UP000037510">
    <property type="component" value="Unassembled WGS sequence"/>
</dbReference>
<evidence type="ECO:0000256" key="7">
    <source>
        <dbReference type="ARBA" id="ARBA00041344"/>
    </source>
</evidence>
<evidence type="ECO:0000256" key="5">
    <source>
        <dbReference type="ARBA" id="ARBA00023136"/>
    </source>
</evidence>
<keyword evidence="5" id="KW-0472">Membrane</keyword>
<name>A0A0L7LRF4_OPEBR</name>
<comment type="subcellular location">
    <subcellularLocation>
        <location evidence="1">Membrane</location>
        <topology evidence="1">Multi-pass membrane protein</topology>
    </subcellularLocation>
</comment>
<keyword evidence="9" id="KW-1185">Reference proteome</keyword>
<dbReference type="GO" id="GO:0016020">
    <property type="term" value="C:membrane"/>
    <property type="evidence" value="ECO:0007669"/>
    <property type="project" value="UniProtKB-SubCell"/>
</dbReference>
<keyword evidence="4" id="KW-1133">Transmembrane helix</keyword>
<dbReference type="AlphaFoldDB" id="A0A0L7LRF4"/>
<evidence type="ECO:0000256" key="6">
    <source>
        <dbReference type="ARBA" id="ARBA00040778"/>
    </source>
</evidence>
<dbReference type="GO" id="GO:0032981">
    <property type="term" value="P:mitochondrial respiratory chain complex I assembly"/>
    <property type="evidence" value="ECO:0007669"/>
    <property type="project" value="InterPro"/>
</dbReference>
<protein>
    <recommendedName>
        <fullName evidence="6">Complex I assembly factor TIMMDC1, mitochondrial</fullName>
    </recommendedName>
    <alternativeName>
        <fullName evidence="7">Translocase of inner mitochondrial membrane domain-containing protein 1</fullName>
    </alternativeName>
</protein>
<comment type="similarity">
    <text evidence="2">Belongs to the Tim17/Tim22/Tim23 family.</text>
</comment>
<dbReference type="STRING" id="104452.A0A0L7LRF4"/>
<accession>A0A0L7LRF4</accession>
<sequence>MFRSIGRFTPLASFSLLNKHFEHDIDLLGQPTPSTPKTGWERVKNMYTKNEHEEVSLEITNVLQSTMTGTFIGACIGGFVGSKSAYLNFIHNNQATIFKSTADAKDRAVKKGPS</sequence>
<evidence type="ECO:0000313" key="9">
    <source>
        <dbReference type="Proteomes" id="UP000037510"/>
    </source>
</evidence>
<comment type="caution">
    <text evidence="8">The sequence shown here is derived from an EMBL/GenBank/DDBJ whole genome shotgun (WGS) entry which is preliminary data.</text>
</comment>
<dbReference type="EMBL" id="JTDY01000258">
    <property type="protein sequence ID" value="KOB78035.1"/>
    <property type="molecule type" value="Genomic_DNA"/>
</dbReference>
<evidence type="ECO:0000256" key="1">
    <source>
        <dbReference type="ARBA" id="ARBA00004141"/>
    </source>
</evidence>
<dbReference type="InterPro" id="IPR055299">
    <property type="entry name" value="TIMMDC1"/>
</dbReference>
<evidence type="ECO:0000256" key="3">
    <source>
        <dbReference type="ARBA" id="ARBA00022692"/>
    </source>
</evidence>
<evidence type="ECO:0000256" key="4">
    <source>
        <dbReference type="ARBA" id="ARBA00022989"/>
    </source>
</evidence>
<proteinExistence type="inferred from homology"/>
<evidence type="ECO:0000313" key="8">
    <source>
        <dbReference type="EMBL" id="KOB78035.1"/>
    </source>
</evidence>
<dbReference type="GO" id="GO:0005739">
    <property type="term" value="C:mitochondrion"/>
    <property type="evidence" value="ECO:0007669"/>
    <property type="project" value="TreeGrafter"/>
</dbReference>
<gene>
    <name evidence="8" type="ORF">OBRU01_00230</name>
</gene>
<dbReference type="PANTHER" id="PTHR13002">
    <property type="entry name" value="C3ORF1 PROTEIN-RELATED"/>
    <property type="match status" value="1"/>
</dbReference>
<evidence type="ECO:0000256" key="2">
    <source>
        <dbReference type="ARBA" id="ARBA00008444"/>
    </source>
</evidence>
<keyword evidence="3" id="KW-0812">Transmembrane</keyword>
<organism evidence="8 9">
    <name type="scientific">Operophtera brumata</name>
    <name type="common">Winter moth</name>
    <name type="synonym">Phalaena brumata</name>
    <dbReference type="NCBI Taxonomy" id="104452"/>
    <lineage>
        <taxon>Eukaryota</taxon>
        <taxon>Metazoa</taxon>
        <taxon>Ecdysozoa</taxon>
        <taxon>Arthropoda</taxon>
        <taxon>Hexapoda</taxon>
        <taxon>Insecta</taxon>
        <taxon>Pterygota</taxon>
        <taxon>Neoptera</taxon>
        <taxon>Endopterygota</taxon>
        <taxon>Lepidoptera</taxon>
        <taxon>Glossata</taxon>
        <taxon>Ditrysia</taxon>
        <taxon>Geometroidea</taxon>
        <taxon>Geometridae</taxon>
        <taxon>Larentiinae</taxon>
        <taxon>Operophtera</taxon>
    </lineage>
</organism>
<dbReference type="PANTHER" id="PTHR13002:SF1">
    <property type="entry name" value="COMPLEX I ASSEMBLY FACTOR TIMMDC1, MITOCHONDRIAL"/>
    <property type="match status" value="1"/>
</dbReference>
<reference evidence="8 9" key="1">
    <citation type="journal article" date="2015" name="Genome Biol. Evol.">
        <title>The genome of winter moth (Operophtera brumata) provides a genomic perspective on sexual dimorphism and phenology.</title>
        <authorList>
            <person name="Derks M.F."/>
            <person name="Smit S."/>
            <person name="Salis L."/>
            <person name="Schijlen E."/>
            <person name="Bossers A."/>
            <person name="Mateman C."/>
            <person name="Pijl A.S."/>
            <person name="de Ridder D."/>
            <person name="Groenen M.A."/>
            <person name="Visser M.E."/>
            <person name="Megens H.J."/>
        </authorList>
    </citation>
    <scope>NUCLEOTIDE SEQUENCE [LARGE SCALE GENOMIC DNA]</scope>
    <source>
        <strain evidence="8">WM2013NL</strain>
        <tissue evidence="8">Head and thorax</tissue>
    </source>
</reference>